<evidence type="ECO:0000256" key="1">
    <source>
        <dbReference type="ARBA" id="ARBA00044755"/>
    </source>
</evidence>
<dbReference type="PANTHER" id="PTHR35024">
    <property type="entry name" value="HYPOTHETICAL CYTOSOLIC PROTEIN"/>
    <property type="match status" value="1"/>
</dbReference>
<proteinExistence type="inferred from homology"/>
<evidence type="ECO:0000313" key="4">
    <source>
        <dbReference type="Proteomes" id="UP000009287"/>
    </source>
</evidence>
<dbReference type="PANTHER" id="PTHR35024:SF4">
    <property type="entry name" value="POLYMER-FORMING CYTOSKELETAL PROTEIN"/>
    <property type="match status" value="1"/>
</dbReference>
<dbReference type="AlphaFoldDB" id="G4NMB8"/>
<feature type="compositionally biased region" description="Polar residues" evidence="2">
    <location>
        <begin position="75"/>
        <end position="88"/>
    </location>
</feature>
<dbReference type="Proteomes" id="UP000009287">
    <property type="component" value="Chromosome"/>
</dbReference>
<comment type="similarity">
    <text evidence="1">Belongs to the bactofilin family.</text>
</comment>
<dbReference type="InterPro" id="IPR007607">
    <property type="entry name" value="BacA/B"/>
</dbReference>
<sequence>MKSFHYFNVGRGMFKRPAKNFFDEVQTLYEDSGANSTSYSIYPQRTERLENHSNIFEPAKPAETRLLSQEEHSQWTDQQEELATQESSFPEEPETTLGEGVSFKGELTFERLLRIDGTFEGILVSKGKIIVGPQGYVKANIELEEAVIAGVVEGNITVTGRVSLQGRAMVTGDIQAGSLCVDEGVRLCGYVSIQGAPSNEQEEIDS</sequence>
<feature type="region of interest" description="Disordered" evidence="2">
    <location>
        <begin position="66"/>
        <end position="98"/>
    </location>
</feature>
<name>G4NMB8_CHLT4</name>
<dbReference type="PATRIC" id="fig|580047.4.peg.303"/>
<evidence type="ECO:0000256" key="2">
    <source>
        <dbReference type="SAM" id="MobiDB-lite"/>
    </source>
</evidence>
<protein>
    <submittedName>
        <fullName evidence="3">Putative cytosolic protein</fullName>
    </submittedName>
</protein>
<dbReference type="Pfam" id="PF04519">
    <property type="entry name" value="Bactofilin"/>
    <property type="match status" value="1"/>
</dbReference>
<evidence type="ECO:0000313" key="3">
    <source>
        <dbReference type="EMBL" id="AEP35112.1"/>
    </source>
</evidence>
<dbReference type="KEGG" id="cra:CTO_0298"/>
<gene>
    <name evidence="3" type="ordered locus">CTO_0298</name>
</gene>
<accession>G4NMB8</accession>
<dbReference type="EMBL" id="CP002401">
    <property type="protein sequence ID" value="AEP35112.1"/>
    <property type="molecule type" value="Genomic_DNA"/>
</dbReference>
<organism evidence="3 4">
    <name type="scientific">Chlamydia trachomatis serovar A (strain A2497)</name>
    <dbReference type="NCBI Taxonomy" id="580047"/>
    <lineage>
        <taxon>Bacteria</taxon>
        <taxon>Pseudomonadati</taxon>
        <taxon>Chlamydiota</taxon>
        <taxon>Chlamydiia</taxon>
        <taxon>Chlamydiales</taxon>
        <taxon>Chlamydiaceae</taxon>
        <taxon>Chlamydia/Chlamydophila group</taxon>
        <taxon>Chlamydia</taxon>
    </lineage>
</organism>
<reference evidence="3 4" key="1">
    <citation type="journal article" date="2011" name="J. Exp. Med.">
        <title>A live-attenuated chlamydial vaccine protects against trachoma in nonhuman primates.</title>
        <authorList>
            <person name="Kari L."/>
            <person name="Whitmire W.M."/>
            <person name="Olivares-Zavaleta N."/>
            <person name="Goheen M.M."/>
            <person name="Taylor L.D."/>
            <person name="Carlson J.H."/>
            <person name="Sturdevant G.L."/>
            <person name="Lu C."/>
            <person name="Bakios L.E."/>
            <person name="Randall L.B."/>
            <person name="Parnell M.J."/>
            <person name="Zhong G."/>
            <person name="Caldwell H.D."/>
        </authorList>
    </citation>
    <scope>NUCLEOTIDE SEQUENCE [LARGE SCALE GENOMIC DNA]</scope>
    <source>
        <strain evidence="3 4">A2497</strain>
    </source>
</reference>